<proteinExistence type="predicted"/>
<evidence type="ECO:0000313" key="1">
    <source>
        <dbReference type="EMBL" id="KAH6661227.1"/>
    </source>
</evidence>
<comment type="caution">
    <text evidence="1">The sequence shown here is derived from an EMBL/GenBank/DDBJ whole genome shotgun (WGS) entry which is preliminary data.</text>
</comment>
<sequence length="111" mass="12380">MRCRLSRDTLRGSKSTCCTAGGRVQLGRSGTAQGNPLKHGKCRPIELTSMLRSRSQNCGNDNGSQNFVVSRFKNILPSKISRCESIFCCCLIRMRTMIESISHNFLRQPSP</sequence>
<reference evidence="1" key="1">
    <citation type="journal article" date="2021" name="Nat. Commun.">
        <title>Genetic determinants of endophytism in the Arabidopsis root mycobiome.</title>
        <authorList>
            <person name="Mesny F."/>
            <person name="Miyauchi S."/>
            <person name="Thiergart T."/>
            <person name="Pickel B."/>
            <person name="Atanasova L."/>
            <person name="Karlsson M."/>
            <person name="Huettel B."/>
            <person name="Barry K.W."/>
            <person name="Haridas S."/>
            <person name="Chen C."/>
            <person name="Bauer D."/>
            <person name="Andreopoulos W."/>
            <person name="Pangilinan J."/>
            <person name="LaButti K."/>
            <person name="Riley R."/>
            <person name="Lipzen A."/>
            <person name="Clum A."/>
            <person name="Drula E."/>
            <person name="Henrissat B."/>
            <person name="Kohler A."/>
            <person name="Grigoriev I.V."/>
            <person name="Martin F.M."/>
            <person name="Hacquard S."/>
        </authorList>
    </citation>
    <scope>NUCLEOTIDE SEQUENCE</scope>
    <source>
        <strain evidence="1">MPI-SDFR-AT-0073</strain>
    </source>
</reference>
<accession>A0A9P8UZH1</accession>
<name>A0A9P8UZH1_9PEZI</name>
<dbReference type="EMBL" id="JAGPXC010000001">
    <property type="protein sequence ID" value="KAH6661227.1"/>
    <property type="molecule type" value="Genomic_DNA"/>
</dbReference>
<gene>
    <name evidence="1" type="ORF">BKA67DRAFT_550529</name>
</gene>
<keyword evidence="2" id="KW-1185">Reference proteome</keyword>
<dbReference type="AlphaFoldDB" id="A0A9P8UZH1"/>
<dbReference type="Proteomes" id="UP000758603">
    <property type="component" value="Unassembled WGS sequence"/>
</dbReference>
<dbReference type="RefSeq" id="XP_045965358.1">
    <property type="nucleotide sequence ID" value="XM_046101669.1"/>
</dbReference>
<dbReference type="GeneID" id="70130561"/>
<protein>
    <submittedName>
        <fullName evidence="1">Uncharacterized protein</fullName>
    </submittedName>
</protein>
<evidence type="ECO:0000313" key="2">
    <source>
        <dbReference type="Proteomes" id="UP000758603"/>
    </source>
</evidence>
<organism evidence="1 2">
    <name type="scientific">Truncatella angustata</name>
    <dbReference type="NCBI Taxonomy" id="152316"/>
    <lineage>
        <taxon>Eukaryota</taxon>
        <taxon>Fungi</taxon>
        <taxon>Dikarya</taxon>
        <taxon>Ascomycota</taxon>
        <taxon>Pezizomycotina</taxon>
        <taxon>Sordariomycetes</taxon>
        <taxon>Xylariomycetidae</taxon>
        <taxon>Amphisphaeriales</taxon>
        <taxon>Sporocadaceae</taxon>
        <taxon>Truncatella</taxon>
    </lineage>
</organism>